<dbReference type="InterPro" id="IPR002423">
    <property type="entry name" value="Cpn60/GroEL/TCP-1"/>
</dbReference>
<name>A0A0F9CZC3_9ZZZZ</name>
<keyword evidence="3" id="KW-0067">ATP-binding</keyword>
<dbReference type="EMBL" id="LAZR01033906">
    <property type="protein sequence ID" value="KKL46791.1"/>
    <property type="molecule type" value="Genomic_DNA"/>
</dbReference>
<dbReference type="GO" id="GO:0005524">
    <property type="term" value="F:ATP binding"/>
    <property type="evidence" value="ECO:0007669"/>
    <property type="project" value="UniProtKB-KW"/>
</dbReference>
<dbReference type="InterPro" id="IPR027410">
    <property type="entry name" value="TCP-1-like_intermed_sf"/>
</dbReference>
<evidence type="ECO:0000256" key="2">
    <source>
        <dbReference type="ARBA" id="ARBA00022741"/>
    </source>
</evidence>
<dbReference type="Gene3D" id="3.30.260.10">
    <property type="entry name" value="TCP-1-like chaperonin intermediate domain"/>
    <property type="match status" value="1"/>
</dbReference>
<dbReference type="NCBIfam" id="NF000592">
    <property type="entry name" value="PRK00013.1"/>
    <property type="match status" value="1"/>
</dbReference>
<dbReference type="SUPFAM" id="SSF54849">
    <property type="entry name" value="GroEL-intermediate domain like"/>
    <property type="match status" value="1"/>
</dbReference>
<dbReference type="CDD" id="cd03344">
    <property type="entry name" value="GroEL"/>
    <property type="match status" value="1"/>
</dbReference>
<dbReference type="Gene3D" id="1.10.560.10">
    <property type="entry name" value="GroEL-like equatorial domain"/>
    <property type="match status" value="1"/>
</dbReference>
<evidence type="ECO:0000256" key="4">
    <source>
        <dbReference type="ARBA" id="ARBA00023186"/>
    </source>
</evidence>
<evidence type="ECO:0008006" key="6">
    <source>
        <dbReference type="Google" id="ProtNLM"/>
    </source>
</evidence>
<dbReference type="NCBIfam" id="NF009489">
    <property type="entry name" value="PRK12851.1"/>
    <property type="match status" value="1"/>
</dbReference>
<feature type="non-terminal residue" evidence="5">
    <location>
        <position position="1"/>
    </location>
</feature>
<dbReference type="InterPro" id="IPR018370">
    <property type="entry name" value="Chaperonin_Cpn60_CS"/>
</dbReference>
<dbReference type="HAMAP" id="MF_00600">
    <property type="entry name" value="CH60"/>
    <property type="match status" value="1"/>
</dbReference>
<dbReference type="Gene3D" id="3.50.7.10">
    <property type="entry name" value="GroEL"/>
    <property type="match status" value="1"/>
</dbReference>
<dbReference type="NCBIfam" id="NF009488">
    <property type="entry name" value="PRK12850.1"/>
    <property type="match status" value="1"/>
</dbReference>
<dbReference type="Pfam" id="PF00118">
    <property type="entry name" value="Cpn60_TCP1"/>
    <property type="match status" value="1"/>
</dbReference>
<dbReference type="NCBIfam" id="TIGR02348">
    <property type="entry name" value="GroEL"/>
    <property type="match status" value="1"/>
</dbReference>
<dbReference type="SUPFAM" id="SSF48592">
    <property type="entry name" value="GroEL equatorial domain-like"/>
    <property type="match status" value="1"/>
</dbReference>
<dbReference type="GO" id="GO:0042026">
    <property type="term" value="P:protein refolding"/>
    <property type="evidence" value="ECO:0007669"/>
    <property type="project" value="InterPro"/>
</dbReference>
<dbReference type="PROSITE" id="PS00296">
    <property type="entry name" value="CHAPERONINS_CPN60"/>
    <property type="match status" value="1"/>
</dbReference>
<dbReference type="FunFam" id="3.50.7.10:FF:000001">
    <property type="entry name" value="60 kDa chaperonin"/>
    <property type="match status" value="1"/>
</dbReference>
<dbReference type="PANTHER" id="PTHR45633">
    <property type="entry name" value="60 KDA HEAT SHOCK PROTEIN, MITOCHONDRIAL"/>
    <property type="match status" value="1"/>
</dbReference>
<keyword evidence="4" id="KW-0143">Chaperone</keyword>
<gene>
    <name evidence="5" type="ORF">LCGC14_2342030</name>
</gene>
<comment type="caution">
    <text evidence="5">The sequence shown here is derived from an EMBL/GenBank/DDBJ whole genome shotgun (WGS) entry which is preliminary data.</text>
</comment>
<dbReference type="GO" id="GO:0140662">
    <property type="term" value="F:ATP-dependent protein folding chaperone"/>
    <property type="evidence" value="ECO:0007669"/>
    <property type="project" value="InterPro"/>
</dbReference>
<organism evidence="5">
    <name type="scientific">marine sediment metagenome</name>
    <dbReference type="NCBI Taxonomy" id="412755"/>
    <lineage>
        <taxon>unclassified sequences</taxon>
        <taxon>metagenomes</taxon>
        <taxon>ecological metagenomes</taxon>
    </lineage>
</organism>
<sequence>VKITLGPKGRNVVLEKKFGSPTITNDGVTIAKDIELEDPFENIGAQLAREIASKTNDIAGDGTTTATVLGQGIVHEGLKNVAAGANPMALKRGIEKGAEAVVEAIKGNATPVTTRQQMAQIAAISANNDQGIGDLIGEVMEKVGKDGVITVEESKGIKTEVEYVEGMSFDRGYISPYFVTNPERMECVVEEPYILVTDKKLSAVNDILPVLERVLQSGTKELVIVCEDCEGEALATLAVNKLRGALNVCAVKAPGFGDRRKDNLSDIAITSGAELISEEVGRKLDSVQIGDLGRARKVVVGKEDTTIVEGRGSAEALQARIRQIKAVIEETTSDWDREKLQERLGKLSGSVAVITVGAATETELKERKHRVEDAVQATRAAVEEGLVSGGGVSYLNALPALDKLKLEGDEATGVNILRRALEEPLRRIAINAGQDGSVIVQKVKKLKKGQGYDAAEDEYGSMEERGIVDPAKVTRSALENAVSIASMLLTTNCLVADIPEKKQQAPAPSPAEMY</sequence>
<dbReference type="PRINTS" id="PR00298">
    <property type="entry name" value="CHAPERONIN60"/>
</dbReference>
<protein>
    <recommendedName>
        <fullName evidence="6">60 kDa chaperonin</fullName>
    </recommendedName>
</protein>
<reference evidence="5" key="1">
    <citation type="journal article" date="2015" name="Nature">
        <title>Complex archaea that bridge the gap between prokaryotes and eukaryotes.</title>
        <authorList>
            <person name="Spang A."/>
            <person name="Saw J.H."/>
            <person name="Jorgensen S.L."/>
            <person name="Zaremba-Niedzwiedzka K."/>
            <person name="Martijn J."/>
            <person name="Lind A.E."/>
            <person name="van Eijk R."/>
            <person name="Schleper C."/>
            <person name="Guy L."/>
            <person name="Ettema T.J."/>
        </authorList>
    </citation>
    <scope>NUCLEOTIDE SEQUENCE</scope>
</reference>
<keyword evidence="2" id="KW-0547">Nucleotide-binding</keyword>
<evidence type="ECO:0000313" key="5">
    <source>
        <dbReference type="EMBL" id="KKL46791.1"/>
    </source>
</evidence>
<accession>A0A0F9CZC3</accession>
<dbReference type="AlphaFoldDB" id="A0A0F9CZC3"/>
<dbReference type="InterPro" id="IPR027409">
    <property type="entry name" value="GroEL-like_apical_dom_sf"/>
</dbReference>
<dbReference type="InterPro" id="IPR001844">
    <property type="entry name" value="Cpn60/GroEL"/>
</dbReference>
<comment type="similarity">
    <text evidence="1">Belongs to the chaperonin (HSP60) family.</text>
</comment>
<proteinExistence type="inferred from homology"/>
<dbReference type="NCBIfam" id="NF009487">
    <property type="entry name" value="PRK12849.1"/>
    <property type="match status" value="1"/>
</dbReference>
<dbReference type="InterPro" id="IPR027413">
    <property type="entry name" value="GROEL-like_equatorial_sf"/>
</dbReference>
<dbReference type="SUPFAM" id="SSF52029">
    <property type="entry name" value="GroEL apical domain-like"/>
    <property type="match status" value="1"/>
</dbReference>
<evidence type="ECO:0000256" key="3">
    <source>
        <dbReference type="ARBA" id="ARBA00022840"/>
    </source>
</evidence>
<evidence type="ECO:0000256" key="1">
    <source>
        <dbReference type="ARBA" id="ARBA00006607"/>
    </source>
</evidence>